<dbReference type="WBParaSite" id="RSKR_0000675100.1">
    <property type="protein sequence ID" value="RSKR_0000675100.1"/>
    <property type="gene ID" value="RSKR_0000675100"/>
</dbReference>
<name>A0AC35U2U9_9BILA</name>
<dbReference type="Proteomes" id="UP000095286">
    <property type="component" value="Unplaced"/>
</dbReference>
<organism evidence="1 2">
    <name type="scientific">Rhabditophanes sp. KR3021</name>
    <dbReference type="NCBI Taxonomy" id="114890"/>
    <lineage>
        <taxon>Eukaryota</taxon>
        <taxon>Metazoa</taxon>
        <taxon>Ecdysozoa</taxon>
        <taxon>Nematoda</taxon>
        <taxon>Chromadorea</taxon>
        <taxon>Rhabditida</taxon>
        <taxon>Tylenchina</taxon>
        <taxon>Panagrolaimomorpha</taxon>
        <taxon>Strongyloidoidea</taxon>
        <taxon>Alloionematidae</taxon>
        <taxon>Rhabditophanes</taxon>
    </lineage>
</organism>
<evidence type="ECO:0000313" key="1">
    <source>
        <dbReference type="Proteomes" id="UP000095286"/>
    </source>
</evidence>
<sequence>MFYIRSAYRVSDEEIRINFARHLKNTHTLYLLENGEQKKFSVECGTNECPSIWTPKFTILPWIGRVQHKIGNDTNEEITIFSSRTNAKQILPVVDIRKPNNFTDYKDKLGVCIQPAYNYYKYFELIQFFETWIQNGATKFYFYKTLISKDIQLVLDHYKKNVEGVKIEIIEWSPLPKNGTYDPNRHAKRFLANPAMLDCLYRARYHQKYIAQTDLDEIIAINNKKHGTLIKFLEKVSENNKNQISTFSFLARNAKLDRKWKSFDDIMRIKFNNFENAKISAKFKRGIFSKLIFRPDYIYNFFAHHHLDTETGKLTNIKYQGYNVSITDGALHHFRERSKKQRVLHPTNHYKYMINSLNHNLIHHISNISRLNETKYLQIKKGADAFSRCMDYMNFSNTVNKCGGKFSVIRNKNFLSVNNTWISL</sequence>
<proteinExistence type="predicted"/>
<reference evidence="2" key="1">
    <citation type="submission" date="2016-11" db="UniProtKB">
        <authorList>
            <consortium name="WormBaseParasite"/>
        </authorList>
    </citation>
    <scope>IDENTIFICATION</scope>
    <source>
        <strain evidence="2">KR3021</strain>
    </source>
</reference>
<evidence type="ECO:0000313" key="2">
    <source>
        <dbReference type="WBParaSite" id="RSKR_0000675100.1"/>
    </source>
</evidence>
<accession>A0AC35U2U9</accession>
<protein>
    <submittedName>
        <fullName evidence="2">Glycosyltransferase family 92 protein</fullName>
    </submittedName>
</protein>